<reference evidence="1 2" key="1">
    <citation type="journal article" date="2024" name="G3 (Bethesda)">
        <title>Genome assembly of Hibiscus sabdariffa L. provides insights into metabolisms of medicinal natural products.</title>
        <authorList>
            <person name="Kim T."/>
        </authorList>
    </citation>
    <scope>NUCLEOTIDE SEQUENCE [LARGE SCALE GENOMIC DNA]</scope>
    <source>
        <strain evidence="1">TK-2024</strain>
        <tissue evidence="1">Old leaves</tissue>
    </source>
</reference>
<keyword evidence="2" id="KW-1185">Reference proteome</keyword>
<accession>A0ABR2G8V7</accession>
<evidence type="ECO:0000313" key="1">
    <source>
        <dbReference type="EMBL" id="KAK8597017.1"/>
    </source>
</evidence>
<dbReference type="Proteomes" id="UP001472677">
    <property type="component" value="Unassembled WGS sequence"/>
</dbReference>
<protein>
    <submittedName>
        <fullName evidence="1">Uncharacterized protein</fullName>
    </submittedName>
</protein>
<comment type="caution">
    <text evidence="1">The sequence shown here is derived from an EMBL/GenBank/DDBJ whole genome shotgun (WGS) entry which is preliminary data.</text>
</comment>
<proteinExistence type="predicted"/>
<evidence type="ECO:0000313" key="2">
    <source>
        <dbReference type="Proteomes" id="UP001472677"/>
    </source>
</evidence>
<organism evidence="1 2">
    <name type="scientific">Hibiscus sabdariffa</name>
    <name type="common">roselle</name>
    <dbReference type="NCBI Taxonomy" id="183260"/>
    <lineage>
        <taxon>Eukaryota</taxon>
        <taxon>Viridiplantae</taxon>
        <taxon>Streptophyta</taxon>
        <taxon>Embryophyta</taxon>
        <taxon>Tracheophyta</taxon>
        <taxon>Spermatophyta</taxon>
        <taxon>Magnoliopsida</taxon>
        <taxon>eudicotyledons</taxon>
        <taxon>Gunneridae</taxon>
        <taxon>Pentapetalae</taxon>
        <taxon>rosids</taxon>
        <taxon>malvids</taxon>
        <taxon>Malvales</taxon>
        <taxon>Malvaceae</taxon>
        <taxon>Malvoideae</taxon>
        <taxon>Hibiscus</taxon>
    </lineage>
</organism>
<name>A0ABR2G8V7_9ROSI</name>
<gene>
    <name evidence="1" type="ORF">V6N12_065494</name>
</gene>
<dbReference type="EMBL" id="JBBPBM010000002">
    <property type="protein sequence ID" value="KAK8597017.1"/>
    <property type="molecule type" value="Genomic_DNA"/>
</dbReference>
<sequence>MPLTENTHPLVEAQQKVKINEIIQCYNEANRQSDATKEKQKILAQQASGRETNLWWEADIEKLSLQELEDLESHYTKHINKLYSTKARKL</sequence>